<dbReference type="InterPro" id="IPR038137">
    <property type="entry name" value="Excisionase-like_sf"/>
</dbReference>
<dbReference type="InterPro" id="IPR012884">
    <property type="entry name" value="Excisionase-like"/>
</dbReference>
<dbReference type="SUPFAM" id="SSF46955">
    <property type="entry name" value="Putative DNA-binding domain"/>
    <property type="match status" value="1"/>
</dbReference>
<evidence type="ECO:0000313" key="5">
    <source>
        <dbReference type="EMBL" id="WML87265.1"/>
    </source>
</evidence>
<reference evidence="5 6" key="1">
    <citation type="submission" date="2023-08" db="EMBL/GenBank/DDBJ databases">
        <title>New molecular markers tilS and rpoB for phylogenetic and monitoring studies of the genus Thiothrix biodiversity.</title>
        <authorList>
            <person name="Ravin N.V."/>
            <person name="Smolyakov D."/>
            <person name="Markov N.D."/>
            <person name="Beletsky A.V."/>
            <person name="Mardanov A.V."/>
            <person name="Rudenko T.S."/>
            <person name="Grabovich M.Y."/>
        </authorList>
    </citation>
    <scope>NUCLEOTIDE SEQUENCE</scope>
    <source>
        <strain evidence="5">DNT52</strain>
        <strain evidence="4 6">H33</strain>
    </source>
</reference>
<dbReference type="AlphaFoldDB" id="A0AA51MN42"/>
<dbReference type="Gene3D" id="1.10.1660.20">
    <property type="match status" value="1"/>
</dbReference>
<organism evidence="5">
    <name type="scientific">Thiothrix subterranea</name>
    <dbReference type="NCBI Taxonomy" id="2735563"/>
    <lineage>
        <taxon>Bacteria</taxon>
        <taxon>Pseudomonadati</taxon>
        <taxon>Pseudomonadota</taxon>
        <taxon>Gammaproteobacteria</taxon>
        <taxon>Thiotrichales</taxon>
        <taxon>Thiotrichaceae</taxon>
        <taxon>Thiothrix</taxon>
    </lineage>
</organism>
<evidence type="ECO:0000256" key="2">
    <source>
        <dbReference type="ARBA" id="ARBA00023172"/>
    </source>
</evidence>
<protein>
    <submittedName>
        <fullName evidence="5">Excisionase</fullName>
    </submittedName>
</protein>
<keyword evidence="2" id="KW-0233">DNA recombination</keyword>
<gene>
    <name evidence="4" type="ORF">RCC75_20700</name>
    <name evidence="5" type="ORF">RCG00_02640</name>
</gene>
<evidence type="ECO:0000256" key="1">
    <source>
        <dbReference type="ARBA" id="ARBA00023125"/>
    </source>
</evidence>
<sequence length="62" mass="7154">MKKLLTLEAWAALRYSDQVPSINTLRLWAREGRIQPQPVKHGRTYRVLETAKYYCPFTGGSS</sequence>
<dbReference type="Proteomes" id="UP001229862">
    <property type="component" value="Chromosome"/>
</dbReference>
<evidence type="ECO:0000313" key="6">
    <source>
        <dbReference type="Proteomes" id="UP001223336"/>
    </source>
</evidence>
<dbReference type="EMBL" id="JAVFKN010000049">
    <property type="protein sequence ID" value="MDQ5770962.1"/>
    <property type="molecule type" value="Genomic_DNA"/>
</dbReference>
<dbReference type="Proteomes" id="UP001223336">
    <property type="component" value="Unassembled WGS sequence"/>
</dbReference>
<dbReference type="RefSeq" id="WP_308136611.1">
    <property type="nucleotide sequence ID" value="NZ_CP133197.1"/>
</dbReference>
<evidence type="ECO:0000259" key="3">
    <source>
        <dbReference type="Pfam" id="PF07825"/>
    </source>
</evidence>
<keyword evidence="6" id="KW-1185">Reference proteome</keyword>
<dbReference type="GO" id="GO:0006310">
    <property type="term" value="P:DNA recombination"/>
    <property type="evidence" value="ECO:0007669"/>
    <property type="project" value="UniProtKB-KW"/>
</dbReference>
<dbReference type="EMBL" id="CP133217">
    <property type="protein sequence ID" value="WML87265.1"/>
    <property type="molecule type" value="Genomic_DNA"/>
</dbReference>
<accession>A0AA51MN42</accession>
<dbReference type="InterPro" id="IPR009061">
    <property type="entry name" value="DNA-bd_dom_put_sf"/>
</dbReference>
<proteinExistence type="predicted"/>
<name>A0AA51MN42_9GAMM</name>
<dbReference type="GO" id="GO:0003677">
    <property type="term" value="F:DNA binding"/>
    <property type="evidence" value="ECO:0007669"/>
    <property type="project" value="UniProtKB-KW"/>
</dbReference>
<dbReference type="Pfam" id="PF07825">
    <property type="entry name" value="Exc"/>
    <property type="match status" value="1"/>
</dbReference>
<evidence type="ECO:0000313" key="4">
    <source>
        <dbReference type="EMBL" id="MDQ5770962.1"/>
    </source>
</evidence>
<keyword evidence="1" id="KW-0238">DNA-binding</keyword>
<feature type="domain" description="Excisionase-like" evidence="3">
    <location>
        <begin position="5"/>
        <end position="53"/>
    </location>
</feature>